<dbReference type="EMBL" id="JAGMUU010000093">
    <property type="protein sequence ID" value="KAH7108644.1"/>
    <property type="molecule type" value="Genomic_DNA"/>
</dbReference>
<dbReference type="Proteomes" id="UP000717696">
    <property type="component" value="Unassembled WGS sequence"/>
</dbReference>
<evidence type="ECO:0000313" key="2">
    <source>
        <dbReference type="EMBL" id="KAH7108644.1"/>
    </source>
</evidence>
<name>A0A9P9CXH1_9HYPO</name>
<dbReference type="OrthoDB" id="5152837at2759"/>
<accession>A0A9P9CXH1</accession>
<evidence type="ECO:0008006" key="4">
    <source>
        <dbReference type="Google" id="ProtNLM"/>
    </source>
</evidence>
<keyword evidence="3" id="KW-1185">Reference proteome</keyword>
<sequence>MIISRKPPISFNQNESSPREPLLAHMGRHPIETYDSVGRVDKEWIGALRPHPSQLVMVQQVRHMTLTEFNRLARIFHVNFARPIEIYYIRSEIHLVYEHVDLDLFEILPLAQPQIAAVMSQVMAAVHYLTQLFAFRIDAIRISSRGVVKLDWNFEPVTDACIREANSSYVAIYLYETMNAMEPKGHNWTPDALNLLGELKSGGLPILAVASIYFSPATTSYAKKRTAAKQC</sequence>
<dbReference type="SUPFAM" id="SSF56112">
    <property type="entry name" value="Protein kinase-like (PK-like)"/>
    <property type="match status" value="1"/>
</dbReference>
<organism evidence="2 3">
    <name type="scientific">Dactylonectria estremocensis</name>
    <dbReference type="NCBI Taxonomy" id="1079267"/>
    <lineage>
        <taxon>Eukaryota</taxon>
        <taxon>Fungi</taxon>
        <taxon>Dikarya</taxon>
        <taxon>Ascomycota</taxon>
        <taxon>Pezizomycotina</taxon>
        <taxon>Sordariomycetes</taxon>
        <taxon>Hypocreomycetidae</taxon>
        <taxon>Hypocreales</taxon>
        <taxon>Nectriaceae</taxon>
        <taxon>Dactylonectria</taxon>
    </lineage>
</organism>
<gene>
    <name evidence="2" type="ORF">B0J13DRAFT_333310</name>
</gene>
<evidence type="ECO:0000256" key="1">
    <source>
        <dbReference type="SAM" id="MobiDB-lite"/>
    </source>
</evidence>
<dbReference type="AlphaFoldDB" id="A0A9P9CXH1"/>
<evidence type="ECO:0000313" key="3">
    <source>
        <dbReference type="Proteomes" id="UP000717696"/>
    </source>
</evidence>
<feature type="region of interest" description="Disordered" evidence="1">
    <location>
        <begin position="1"/>
        <end position="21"/>
    </location>
</feature>
<dbReference type="InterPro" id="IPR011009">
    <property type="entry name" value="Kinase-like_dom_sf"/>
</dbReference>
<protein>
    <recommendedName>
        <fullName evidence="4">Protein kinase domain-containing protein</fullName>
    </recommendedName>
</protein>
<reference evidence="2" key="1">
    <citation type="journal article" date="2021" name="Nat. Commun.">
        <title>Genetic determinants of endophytism in the Arabidopsis root mycobiome.</title>
        <authorList>
            <person name="Mesny F."/>
            <person name="Miyauchi S."/>
            <person name="Thiergart T."/>
            <person name="Pickel B."/>
            <person name="Atanasova L."/>
            <person name="Karlsson M."/>
            <person name="Huettel B."/>
            <person name="Barry K.W."/>
            <person name="Haridas S."/>
            <person name="Chen C."/>
            <person name="Bauer D."/>
            <person name="Andreopoulos W."/>
            <person name="Pangilinan J."/>
            <person name="LaButti K."/>
            <person name="Riley R."/>
            <person name="Lipzen A."/>
            <person name="Clum A."/>
            <person name="Drula E."/>
            <person name="Henrissat B."/>
            <person name="Kohler A."/>
            <person name="Grigoriev I.V."/>
            <person name="Martin F.M."/>
            <person name="Hacquard S."/>
        </authorList>
    </citation>
    <scope>NUCLEOTIDE SEQUENCE</scope>
    <source>
        <strain evidence="2">MPI-CAGE-AT-0021</strain>
    </source>
</reference>
<comment type="caution">
    <text evidence="2">The sequence shown here is derived from an EMBL/GenBank/DDBJ whole genome shotgun (WGS) entry which is preliminary data.</text>
</comment>
<proteinExistence type="predicted"/>